<evidence type="ECO:0000256" key="3">
    <source>
        <dbReference type="SAM" id="Phobius"/>
    </source>
</evidence>
<dbReference type="InterPro" id="IPR010611">
    <property type="entry name" value="3D_dom"/>
</dbReference>
<feature type="compositionally biased region" description="Basic and acidic residues" evidence="2">
    <location>
        <begin position="283"/>
        <end position="292"/>
    </location>
</feature>
<keyword evidence="6" id="KW-1185">Reference proteome</keyword>
<dbReference type="PANTHER" id="PTHR39160">
    <property type="entry name" value="CELL WALL-BINDING PROTEIN YOCH"/>
    <property type="match status" value="1"/>
</dbReference>
<dbReference type="Pfam" id="PF07501">
    <property type="entry name" value="G5"/>
    <property type="match status" value="1"/>
</dbReference>
<evidence type="ECO:0000256" key="1">
    <source>
        <dbReference type="ARBA" id="ARBA00022729"/>
    </source>
</evidence>
<evidence type="ECO:0000313" key="5">
    <source>
        <dbReference type="EMBL" id="GAA0467310.1"/>
    </source>
</evidence>
<dbReference type="Pfam" id="PF06725">
    <property type="entry name" value="3D"/>
    <property type="match status" value="1"/>
</dbReference>
<evidence type="ECO:0000256" key="2">
    <source>
        <dbReference type="SAM" id="MobiDB-lite"/>
    </source>
</evidence>
<dbReference type="PANTHER" id="PTHR39160:SF4">
    <property type="entry name" value="RESUSCITATION-PROMOTING FACTOR RPFB"/>
    <property type="match status" value="1"/>
</dbReference>
<keyword evidence="3" id="KW-0472">Membrane</keyword>
<evidence type="ECO:0000259" key="4">
    <source>
        <dbReference type="PROSITE" id="PS51109"/>
    </source>
</evidence>
<dbReference type="Gene3D" id="2.40.40.10">
    <property type="entry name" value="RlpA-like domain"/>
    <property type="match status" value="1"/>
</dbReference>
<feature type="domain" description="G5" evidence="4">
    <location>
        <begin position="210"/>
        <end position="290"/>
    </location>
</feature>
<dbReference type="InterPro" id="IPR059180">
    <property type="entry name" value="3D_YorM"/>
</dbReference>
<keyword evidence="1" id="KW-0732">Signal</keyword>
<gene>
    <name evidence="5" type="ORF">GCM10008935_24030</name>
</gene>
<accession>A0ABN1A4N2</accession>
<organism evidence="5 6">
    <name type="scientific">Alkalibacillus silvisoli</name>
    <dbReference type="NCBI Taxonomy" id="392823"/>
    <lineage>
        <taxon>Bacteria</taxon>
        <taxon>Bacillati</taxon>
        <taxon>Bacillota</taxon>
        <taxon>Bacilli</taxon>
        <taxon>Bacillales</taxon>
        <taxon>Bacillaceae</taxon>
        <taxon>Alkalibacillus</taxon>
    </lineage>
</organism>
<dbReference type="InterPro" id="IPR011098">
    <property type="entry name" value="G5_dom"/>
</dbReference>
<feature type="region of interest" description="Disordered" evidence="2">
    <location>
        <begin position="283"/>
        <end position="311"/>
    </location>
</feature>
<evidence type="ECO:0000313" key="6">
    <source>
        <dbReference type="Proteomes" id="UP001500740"/>
    </source>
</evidence>
<proteinExistence type="predicted"/>
<dbReference type="CDD" id="cd14667">
    <property type="entry name" value="3D_containing_proteins"/>
    <property type="match status" value="1"/>
</dbReference>
<dbReference type="Pfam" id="PF03990">
    <property type="entry name" value="DUF348"/>
    <property type="match status" value="3"/>
</dbReference>
<dbReference type="Proteomes" id="UP001500740">
    <property type="component" value="Unassembled WGS sequence"/>
</dbReference>
<name>A0ABN1A4N2_9BACI</name>
<comment type="caution">
    <text evidence="5">The sequence shown here is derived from an EMBL/GenBank/DDBJ whole genome shotgun (WGS) entry which is preliminary data.</text>
</comment>
<dbReference type="SMART" id="SM01208">
    <property type="entry name" value="G5"/>
    <property type="match status" value="1"/>
</dbReference>
<keyword evidence="3" id="KW-0812">Transmembrane</keyword>
<keyword evidence="3" id="KW-1133">Transmembrane helix</keyword>
<dbReference type="RefSeq" id="WP_343783845.1">
    <property type="nucleotide sequence ID" value="NZ_BAAACZ010000019.1"/>
</dbReference>
<dbReference type="SUPFAM" id="SSF50685">
    <property type="entry name" value="Barwin-like endoglucanases"/>
    <property type="match status" value="1"/>
</dbReference>
<reference evidence="5 6" key="1">
    <citation type="journal article" date="2019" name="Int. J. Syst. Evol. Microbiol.">
        <title>The Global Catalogue of Microorganisms (GCM) 10K type strain sequencing project: providing services to taxonomists for standard genome sequencing and annotation.</title>
        <authorList>
            <consortium name="The Broad Institute Genomics Platform"/>
            <consortium name="The Broad Institute Genome Sequencing Center for Infectious Disease"/>
            <person name="Wu L."/>
            <person name="Ma J."/>
        </authorList>
    </citation>
    <scope>NUCLEOTIDE SEQUENCE [LARGE SCALE GENOMIC DNA]</scope>
    <source>
        <strain evidence="5 6">JCM 14193</strain>
    </source>
</reference>
<feature type="transmembrane region" description="Helical" evidence="3">
    <location>
        <begin position="20"/>
        <end position="38"/>
    </location>
</feature>
<dbReference type="PROSITE" id="PS51109">
    <property type="entry name" value="G5"/>
    <property type="match status" value="1"/>
</dbReference>
<dbReference type="InterPro" id="IPR007137">
    <property type="entry name" value="DUF348"/>
</dbReference>
<dbReference type="EMBL" id="BAAACZ010000019">
    <property type="protein sequence ID" value="GAA0467310.1"/>
    <property type="molecule type" value="Genomic_DNA"/>
</dbReference>
<protein>
    <submittedName>
        <fullName evidence="5">Ubiquitin-like domain-containing protein</fullName>
    </submittedName>
</protein>
<dbReference type="InterPro" id="IPR036908">
    <property type="entry name" value="RlpA-like_sf"/>
</dbReference>
<dbReference type="InterPro" id="IPR051933">
    <property type="entry name" value="Resuscitation_pf_RpfB"/>
</dbReference>
<sequence>MASSEQAKKGLNRFGFKQIALTLFASILVLASITFFVYDSMRAEVTIVLDEEEQSIVTTADTVDELLDELEIEVGEHDHLSVDVDSEITDGMDITLNQAREVIVTTDEYTDHYYTTENTVKDFFEEQDIDFTEYDQMSVSLEDSIQDQMHIAISTAFEVEIVDGGEETSKIVHNQTVQSLLNQEGIELKEHDKLNVEPSQMVRDQRSIEIIRVSIDYETVEENVPYDTETRDDDSILRGESEVVEPGEEGKIVQEYEVVKENGEVVSRELVDEEVVEESVDRVVAEGTKEEQQQEQQQEQQEVQLASSSSGEFKEFTSTKYTANCSSGCTGQTATGVDVTNSIHYDGMRIVAVDPNVIPLYSTVEVKTPNETFTAIALDTGGAIVGNKIDILVDSQSEAMNWGFRTVQVRVID</sequence>
<dbReference type="Gene3D" id="2.20.230.10">
    <property type="entry name" value="Resuscitation-promoting factor rpfb"/>
    <property type="match status" value="1"/>
</dbReference>